<dbReference type="Pfam" id="PF00697">
    <property type="entry name" value="PRAI"/>
    <property type="match status" value="1"/>
</dbReference>
<sequence>MFIKVCGLRTEADVDAAVEAEVDAIGFMFARSPRHVDASTVIRLMRRIPSTVLTVGVFRDQPLADVRSLVNITGVHGVQLHGKEGRPYYEQLSETGCTLIRGLSYREPLPRHGDLGEDILLLDAPVPGAGVPWDWSRRPLRTTAGKWLLAGGLTPENVGDAVRATNPWGVDVSSGIEISRGEKDPALIASFAKAARAARAAA</sequence>
<dbReference type="GO" id="GO:0016853">
    <property type="term" value="F:isomerase activity"/>
    <property type="evidence" value="ECO:0007669"/>
    <property type="project" value="UniProtKB-KW"/>
</dbReference>
<keyword evidence="12" id="KW-1185">Reference proteome</keyword>
<feature type="domain" description="N-(5'phosphoribosyl) anthranilate isomerase (PRAI)" evidence="10">
    <location>
        <begin position="4"/>
        <end position="193"/>
    </location>
</feature>
<evidence type="ECO:0000313" key="11">
    <source>
        <dbReference type="EMBL" id="MFC5150802.1"/>
    </source>
</evidence>
<evidence type="ECO:0000256" key="6">
    <source>
        <dbReference type="ARBA" id="ARBA00022822"/>
    </source>
</evidence>
<comment type="catalytic activity">
    <reaction evidence="1 9">
        <text>N-(5-phospho-beta-D-ribosyl)anthranilate = 1-(2-carboxyphenylamino)-1-deoxy-D-ribulose 5-phosphate</text>
        <dbReference type="Rhea" id="RHEA:21540"/>
        <dbReference type="ChEBI" id="CHEBI:18277"/>
        <dbReference type="ChEBI" id="CHEBI:58613"/>
        <dbReference type="EC" id="5.3.1.24"/>
    </reaction>
</comment>
<dbReference type="EMBL" id="JBHSKP010000002">
    <property type="protein sequence ID" value="MFC5150802.1"/>
    <property type="molecule type" value="Genomic_DNA"/>
</dbReference>
<dbReference type="CDD" id="cd00405">
    <property type="entry name" value="PRAI"/>
    <property type="match status" value="1"/>
</dbReference>
<organism evidence="11 12">
    <name type="scientific">Streptomyces amakusaensis</name>
    <dbReference type="NCBI Taxonomy" id="67271"/>
    <lineage>
        <taxon>Bacteria</taxon>
        <taxon>Bacillati</taxon>
        <taxon>Actinomycetota</taxon>
        <taxon>Actinomycetes</taxon>
        <taxon>Kitasatosporales</taxon>
        <taxon>Streptomycetaceae</taxon>
        <taxon>Streptomyces</taxon>
    </lineage>
</organism>
<dbReference type="Proteomes" id="UP001596160">
    <property type="component" value="Unassembled WGS sequence"/>
</dbReference>
<accession>A0ABW0ABH6</accession>
<evidence type="ECO:0000256" key="3">
    <source>
        <dbReference type="ARBA" id="ARBA00012572"/>
    </source>
</evidence>
<comment type="pathway">
    <text evidence="2 9">Amino-acid biosynthesis; L-tryptophan biosynthesis; L-tryptophan from chorismate: step 3/5.</text>
</comment>
<evidence type="ECO:0000256" key="1">
    <source>
        <dbReference type="ARBA" id="ARBA00001164"/>
    </source>
</evidence>
<proteinExistence type="inferred from homology"/>
<comment type="caution">
    <text evidence="11">The sequence shown here is derived from an EMBL/GenBank/DDBJ whole genome shotgun (WGS) entry which is preliminary data.</text>
</comment>
<dbReference type="InterPro" id="IPR013785">
    <property type="entry name" value="Aldolase_TIM"/>
</dbReference>
<evidence type="ECO:0000256" key="9">
    <source>
        <dbReference type="HAMAP-Rule" id="MF_00135"/>
    </source>
</evidence>
<evidence type="ECO:0000256" key="5">
    <source>
        <dbReference type="ARBA" id="ARBA00022605"/>
    </source>
</evidence>
<dbReference type="Gene3D" id="3.20.20.70">
    <property type="entry name" value="Aldolase class I"/>
    <property type="match status" value="1"/>
</dbReference>
<keyword evidence="7 9" id="KW-0057">Aromatic amino acid biosynthesis</keyword>
<dbReference type="PANTHER" id="PTHR42894">
    <property type="entry name" value="N-(5'-PHOSPHORIBOSYL)ANTHRANILATE ISOMERASE"/>
    <property type="match status" value="1"/>
</dbReference>
<dbReference type="InterPro" id="IPR011060">
    <property type="entry name" value="RibuloseP-bd_barrel"/>
</dbReference>
<comment type="similarity">
    <text evidence="9">Belongs to the TrpF family.</text>
</comment>
<protein>
    <recommendedName>
        <fullName evidence="4 9">N-(5'-phosphoribosyl)anthranilate isomerase</fullName>
        <shortName evidence="9">PRAI</shortName>
        <ecNumber evidence="3 9">5.3.1.24</ecNumber>
    </recommendedName>
</protein>
<evidence type="ECO:0000256" key="4">
    <source>
        <dbReference type="ARBA" id="ARBA00022272"/>
    </source>
</evidence>
<dbReference type="RefSeq" id="WP_344473229.1">
    <property type="nucleotide sequence ID" value="NZ_BAAASB010000003.1"/>
</dbReference>
<gene>
    <name evidence="9" type="primary">trpF</name>
    <name evidence="11" type="ORF">ACFPRH_03515</name>
</gene>
<evidence type="ECO:0000313" key="12">
    <source>
        <dbReference type="Proteomes" id="UP001596160"/>
    </source>
</evidence>
<evidence type="ECO:0000256" key="2">
    <source>
        <dbReference type="ARBA" id="ARBA00004664"/>
    </source>
</evidence>
<reference evidence="12" key="1">
    <citation type="journal article" date="2019" name="Int. J. Syst. Evol. Microbiol.">
        <title>The Global Catalogue of Microorganisms (GCM) 10K type strain sequencing project: providing services to taxonomists for standard genome sequencing and annotation.</title>
        <authorList>
            <consortium name="The Broad Institute Genomics Platform"/>
            <consortium name="The Broad Institute Genome Sequencing Center for Infectious Disease"/>
            <person name="Wu L."/>
            <person name="Ma J."/>
        </authorList>
    </citation>
    <scope>NUCLEOTIDE SEQUENCE [LARGE SCALE GENOMIC DNA]</scope>
    <source>
        <strain evidence="12">PCU 266</strain>
    </source>
</reference>
<evidence type="ECO:0000256" key="8">
    <source>
        <dbReference type="ARBA" id="ARBA00023235"/>
    </source>
</evidence>
<keyword evidence="5 9" id="KW-0028">Amino-acid biosynthesis</keyword>
<keyword evidence="8 9" id="KW-0413">Isomerase</keyword>
<dbReference type="PANTHER" id="PTHR42894:SF1">
    <property type="entry name" value="N-(5'-PHOSPHORIBOSYL)ANTHRANILATE ISOMERASE"/>
    <property type="match status" value="1"/>
</dbReference>
<dbReference type="SUPFAM" id="SSF51366">
    <property type="entry name" value="Ribulose-phoshate binding barrel"/>
    <property type="match status" value="1"/>
</dbReference>
<dbReference type="EC" id="5.3.1.24" evidence="3 9"/>
<evidence type="ECO:0000256" key="7">
    <source>
        <dbReference type="ARBA" id="ARBA00023141"/>
    </source>
</evidence>
<evidence type="ECO:0000259" key="10">
    <source>
        <dbReference type="Pfam" id="PF00697"/>
    </source>
</evidence>
<keyword evidence="6 9" id="KW-0822">Tryptophan biosynthesis</keyword>
<dbReference type="InterPro" id="IPR001240">
    <property type="entry name" value="PRAI_dom"/>
</dbReference>
<dbReference type="HAMAP" id="MF_00135">
    <property type="entry name" value="PRAI"/>
    <property type="match status" value="1"/>
</dbReference>
<dbReference type="InterPro" id="IPR044643">
    <property type="entry name" value="TrpF_fam"/>
</dbReference>
<name>A0ABW0ABH6_9ACTN</name>